<evidence type="ECO:0000313" key="4">
    <source>
        <dbReference type="Proteomes" id="UP000199040"/>
    </source>
</evidence>
<name>A0A1I3DH38_9GAMM</name>
<proteinExistence type="predicted"/>
<evidence type="ECO:0000259" key="2">
    <source>
        <dbReference type="SMART" id="SM00829"/>
    </source>
</evidence>
<reference evidence="3 4" key="1">
    <citation type="submission" date="2016-10" db="EMBL/GenBank/DDBJ databases">
        <authorList>
            <person name="de Groot N.N."/>
        </authorList>
    </citation>
    <scope>NUCLEOTIDE SEQUENCE [LARGE SCALE GENOMIC DNA]</scope>
    <source>
        <strain evidence="3 4">CGMCC 1.6848</strain>
    </source>
</reference>
<dbReference type="InterPro" id="IPR011032">
    <property type="entry name" value="GroES-like_sf"/>
</dbReference>
<dbReference type="SUPFAM" id="SSF51735">
    <property type="entry name" value="NAD(P)-binding Rossmann-fold domains"/>
    <property type="match status" value="1"/>
</dbReference>
<evidence type="ECO:0000313" key="3">
    <source>
        <dbReference type="EMBL" id="SFH85868.1"/>
    </source>
</evidence>
<dbReference type="RefSeq" id="WP_092847580.1">
    <property type="nucleotide sequence ID" value="NZ_FOPY01000011.1"/>
</dbReference>
<dbReference type="InterPro" id="IPR013154">
    <property type="entry name" value="ADH-like_N"/>
</dbReference>
<dbReference type="InterPro" id="IPR050700">
    <property type="entry name" value="YIM1/Zinc_Alcohol_DH_Fams"/>
</dbReference>
<dbReference type="CDD" id="cd05289">
    <property type="entry name" value="MDR_like_2"/>
    <property type="match status" value="1"/>
</dbReference>
<organism evidence="3 4">
    <name type="scientific">Modicisalibacter xianhensis</name>
    <dbReference type="NCBI Taxonomy" id="442341"/>
    <lineage>
        <taxon>Bacteria</taxon>
        <taxon>Pseudomonadati</taxon>
        <taxon>Pseudomonadota</taxon>
        <taxon>Gammaproteobacteria</taxon>
        <taxon>Oceanospirillales</taxon>
        <taxon>Halomonadaceae</taxon>
        <taxon>Modicisalibacter</taxon>
    </lineage>
</organism>
<dbReference type="GO" id="GO:0016491">
    <property type="term" value="F:oxidoreductase activity"/>
    <property type="evidence" value="ECO:0007669"/>
    <property type="project" value="UniProtKB-KW"/>
</dbReference>
<dbReference type="InterPro" id="IPR020843">
    <property type="entry name" value="ER"/>
</dbReference>
<dbReference type="PROSITE" id="PS01162">
    <property type="entry name" value="QOR_ZETA_CRYSTAL"/>
    <property type="match status" value="1"/>
</dbReference>
<dbReference type="Gene3D" id="3.40.50.720">
    <property type="entry name" value="NAD(P)-binding Rossmann-like Domain"/>
    <property type="match status" value="1"/>
</dbReference>
<protein>
    <submittedName>
        <fullName evidence="3">NADPH:quinone reductase</fullName>
    </submittedName>
</protein>
<dbReference type="SMART" id="SM00829">
    <property type="entry name" value="PKS_ER"/>
    <property type="match status" value="1"/>
</dbReference>
<gene>
    <name evidence="3" type="ORF">SAMN04487959_1118</name>
</gene>
<dbReference type="Proteomes" id="UP000199040">
    <property type="component" value="Unassembled WGS sequence"/>
</dbReference>
<dbReference type="Pfam" id="PF13602">
    <property type="entry name" value="ADH_zinc_N_2"/>
    <property type="match status" value="1"/>
</dbReference>
<sequence>MKAITYDRYGEPGDILDVTDQPMPKVPPGEVCIRVRSVSVNPVDWKIMGGHLDQAMPTFFPVIPGWDVAGVVESVGFDTPEFQPGDEVFAYARKDFVHGGTFAEFTSVPARAVAPRPAALDWDQAAGLPLAGLTAYQLLNRLHLSANDTVLVHAAAGGVGSFAVQIARSQGARVIGTASEGNHDYLRELGAEPVTYGDGLVDRVRELAPEGIDLVVDFVGGVLDVTRAVLRDGGRHGSIVDPSVTEAGGLWAWVRPSGGDLQKLGEMAERGELTVNVAETFPLERAAEAFQRNQSGHVRGKVVVQVSR</sequence>
<accession>A0A1I3DH38</accession>
<dbReference type="PANTHER" id="PTHR11695">
    <property type="entry name" value="ALCOHOL DEHYDROGENASE RELATED"/>
    <property type="match status" value="1"/>
</dbReference>
<keyword evidence="1" id="KW-0560">Oxidoreductase</keyword>
<evidence type="ECO:0000256" key="1">
    <source>
        <dbReference type="ARBA" id="ARBA00023002"/>
    </source>
</evidence>
<keyword evidence="4" id="KW-1185">Reference proteome</keyword>
<dbReference type="SUPFAM" id="SSF50129">
    <property type="entry name" value="GroES-like"/>
    <property type="match status" value="1"/>
</dbReference>
<dbReference type="STRING" id="442341.SAMN04487959_1118"/>
<dbReference type="EMBL" id="FOPY01000011">
    <property type="protein sequence ID" value="SFH85868.1"/>
    <property type="molecule type" value="Genomic_DNA"/>
</dbReference>
<dbReference type="GO" id="GO:0008270">
    <property type="term" value="F:zinc ion binding"/>
    <property type="evidence" value="ECO:0007669"/>
    <property type="project" value="InterPro"/>
</dbReference>
<feature type="domain" description="Enoyl reductase (ER)" evidence="2">
    <location>
        <begin position="13"/>
        <end position="304"/>
    </location>
</feature>
<dbReference type="PANTHER" id="PTHR11695:SF294">
    <property type="entry name" value="RETICULON-4-INTERACTING PROTEIN 1, MITOCHONDRIAL"/>
    <property type="match status" value="1"/>
</dbReference>
<dbReference type="InterPro" id="IPR036291">
    <property type="entry name" value="NAD(P)-bd_dom_sf"/>
</dbReference>
<dbReference type="Gene3D" id="3.90.180.10">
    <property type="entry name" value="Medium-chain alcohol dehydrogenases, catalytic domain"/>
    <property type="match status" value="1"/>
</dbReference>
<dbReference type="AlphaFoldDB" id="A0A1I3DH38"/>
<dbReference type="InterPro" id="IPR002364">
    <property type="entry name" value="Quin_OxRdtase/zeta-crystal_CS"/>
</dbReference>
<dbReference type="Pfam" id="PF08240">
    <property type="entry name" value="ADH_N"/>
    <property type="match status" value="1"/>
</dbReference>